<accession>A0ABV7RR18</accession>
<dbReference type="GO" id="GO:0004035">
    <property type="term" value="F:alkaline phosphatase activity"/>
    <property type="evidence" value="ECO:0007669"/>
    <property type="project" value="UniProtKB-EC"/>
</dbReference>
<dbReference type="InterPro" id="IPR017850">
    <property type="entry name" value="Alkaline_phosphatase_core_sf"/>
</dbReference>
<organism evidence="5 6">
    <name type="scientific">Lysobacter cavernae</name>
    <dbReference type="NCBI Taxonomy" id="1685901"/>
    <lineage>
        <taxon>Bacteria</taxon>
        <taxon>Pseudomonadati</taxon>
        <taxon>Pseudomonadota</taxon>
        <taxon>Gammaproteobacteria</taxon>
        <taxon>Lysobacterales</taxon>
        <taxon>Lysobacteraceae</taxon>
        <taxon>Lysobacter</taxon>
    </lineage>
</organism>
<reference evidence="6" key="1">
    <citation type="journal article" date="2019" name="Int. J. Syst. Evol. Microbiol.">
        <title>The Global Catalogue of Microorganisms (GCM) 10K type strain sequencing project: providing services to taxonomists for standard genome sequencing and annotation.</title>
        <authorList>
            <consortium name="The Broad Institute Genomics Platform"/>
            <consortium name="The Broad Institute Genome Sequencing Center for Infectious Disease"/>
            <person name="Wu L."/>
            <person name="Ma J."/>
        </authorList>
    </citation>
    <scope>NUCLEOTIDE SEQUENCE [LARGE SCALE GENOMIC DNA]</scope>
    <source>
        <strain evidence="6">KCTC 42875</strain>
    </source>
</reference>
<keyword evidence="4" id="KW-0732">Signal</keyword>
<dbReference type="EMBL" id="JBHRXK010000003">
    <property type="protein sequence ID" value="MFC3551077.1"/>
    <property type="molecule type" value="Genomic_DNA"/>
</dbReference>
<dbReference type="InterPro" id="IPR001952">
    <property type="entry name" value="Alkaline_phosphatase"/>
</dbReference>
<keyword evidence="1" id="KW-0597">Phosphoprotein</keyword>
<dbReference type="PRINTS" id="PR00113">
    <property type="entry name" value="ALKPHPHTASE"/>
</dbReference>
<dbReference type="Gene3D" id="3.40.720.10">
    <property type="entry name" value="Alkaline Phosphatase, subunit A"/>
    <property type="match status" value="1"/>
</dbReference>
<evidence type="ECO:0000256" key="2">
    <source>
        <dbReference type="RuleBase" id="RU003946"/>
    </source>
</evidence>
<evidence type="ECO:0000313" key="5">
    <source>
        <dbReference type="EMBL" id="MFC3551077.1"/>
    </source>
</evidence>
<dbReference type="SMART" id="SM00098">
    <property type="entry name" value="alkPPc"/>
    <property type="match status" value="1"/>
</dbReference>
<dbReference type="Pfam" id="PF00245">
    <property type="entry name" value="Alk_phosphatase"/>
    <property type="match status" value="1"/>
</dbReference>
<feature type="chain" id="PRO_5045416422" evidence="4">
    <location>
        <begin position="22"/>
        <end position="569"/>
    </location>
</feature>
<dbReference type="SUPFAM" id="SSF53649">
    <property type="entry name" value="Alkaline phosphatase-like"/>
    <property type="match status" value="1"/>
</dbReference>
<evidence type="ECO:0000256" key="3">
    <source>
        <dbReference type="SAM" id="MobiDB-lite"/>
    </source>
</evidence>
<sequence length="569" mass="60345">MSRLPSVSLALALATTLLASACAGTAPVRTDATGSALQVDVPLIRHPDAETPAWWFRDGAAQAAQRGAMAGKAKNVILFVGDGMSLTTVAAARILDGQRKGGPGEENRLSWERFPATALSKTYNTDSQTPDSAGTMSAMATGVKTRAGVLSIGQQAARGNCAQAQATPILTLWELAASRGFATGVVTTTRVTHATPGATFSHSADRNWENDTDLPEDAKAAGCADIARQMIESPFGHGPDVLMGGGRGNFMTVEQRDPEYDDKVGQRLDGRDLIADWKQRHPNGAYAWNAQQLAAAPADAPLLALFEPDHMQYSHDRPQDGAGEPTLAEMTRAAITRLHKNPNGYVLLVEGGRIDHAHHQGNAYRALTDTIALSEAVQAANELTSADDTLILVTADHAHTLSFVGYPVRGNPMLGKVRGGSGEDGDPTQYARDALGLPYTTLNYSNGPGYVGASAQQPEGPKRFPHHASGTQVAEHGRPDLSKVDTEHPDFLQEALVPTSAESHGGDDVGIWARGPGSEAVRGSVEQNTIFHFLLQAMPQLRATLCEAGDCDRNGVPVELPKPEKFKQG</sequence>
<gene>
    <name evidence="5" type="ORF">ACFOLC_08595</name>
</gene>
<protein>
    <submittedName>
        <fullName evidence="5">Alkaline phosphatase</fullName>
        <ecNumber evidence="5">3.1.3.1</ecNumber>
    </submittedName>
</protein>
<dbReference type="PANTHER" id="PTHR11596">
    <property type="entry name" value="ALKALINE PHOSPHATASE"/>
    <property type="match status" value="1"/>
</dbReference>
<dbReference type="PANTHER" id="PTHR11596:SF5">
    <property type="entry name" value="ALKALINE PHOSPHATASE"/>
    <property type="match status" value="1"/>
</dbReference>
<comment type="similarity">
    <text evidence="2">Belongs to the alkaline phosphatase family.</text>
</comment>
<evidence type="ECO:0000256" key="4">
    <source>
        <dbReference type="SAM" id="SignalP"/>
    </source>
</evidence>
<dbReference type="RefSeq" id="WP_386758829.1">
    <property type="nucleotide sequence ID" value="NZ_JBHRXK010000003.1"/>
</dbReference>
<evidence type="ECO:0000256" key="1">
    <source>
        <dbReference type="ARBA" id="ARBA00022553"/>
    </source>
</evidence>
<dbReference type="Proteomes" id="UP001595740">
    <property type="component" value="Unassembled WGS sequence"/>
</dbReference>
<dbReference type="EC" id="3.1.3.1" evidence="5"/>
<keyword evidence="5" id="KW-0378">Hydrolase</keyword>
<feature type="region of interest" description="Disordered" evidence="3">
    <location>
        <begin position="451"/>
        <end position="476"/>
    </location>
</feature>
<proteinExistence type="inferred from homology"/>
<dbReference type="CDD" id="cd16012">
    <property type="entry name" value="ALP"/>
    <property type="match status" value="1"/>
</dbReference>
<dbReference type="PROSITE" id="PS51257">
    <property type="entry name" value="PROKAR_LIPOPROTEIN"/>
    <property type="match status" value="1"/>
</dbReference>
<feature type="signal peptide" evidence="4">
    <location>
        <begin position="1"/>
        <end position="21"/>
    </location>
</feature>
<comment type="caution">
    <text evidence="5">The sequence shown here is derived from an EMBL/GenBank/DDBJ whole genome shotgun (WGS) entry which is preliminary data.</text>
</comment>
<evidence type="ECO:0000313" key="6">
    <source>
        <dbReference type="Proteomes" id="UP001595740"/>
    </source>
</evidence>
<name>A0ABV7RR18_9GAMM</name>
<keyword evidence="6" id="KW-1185">Reference proteome</keyword>